<protein>
    <submittedName>
        <fullName evidence="22">Bifunctional UDP-N-acetylglucosamine pyrophosphorylase/glucosamine-1-phosphate N-acetyltransferase</fullName>
        <ecNumber evidence="22">2.3.1.157</ecNumber>
        <ecNumber evidence="22">2.7.7.23</ecNumber>
    </submittedName>
</protein>
<dbReference type="EC" id="2.3.1.157" evidence="22"/>
<evidence type="ECO:0000256" key="19">
    <source>
        <dbReference type="ARBA" id="ARBA00048493"/>
    </source>
</evidence>
<dbReference type="GO" id="GO:0000902">
    <property type="term" value="P:cell morphogenesis"/>
    <property type="evidence" value="ECO:0007669"/>
    <property type="project" value="InterPro"/>
</dbReference>
<keyword evidence="10" id="KW-0479">Metal-binding</keyword>
<keyword evidence="15" id="KW-0511">Multifunctional enzyme</keyword>
<evidence type="ECO:0000256" key="15">
    <source>
        <dbReference type="ARBA" id="ARBA00023268"/>
    </source>
</evidence>
<dbReference type="InterPro" id="IPR038009">
    <property type="entry name" value="GlmU_C_LbH"/>
</dbReference>
<dbReference type="Proteomes" id="UP000217944">
    <property type="component" value="Unassembled WGS sequence"/>
</dbReference>
<dbReference type="SUPFAM" id="SSF53448">
    <property type="entry name" value="Nucleotide-diphospho-sugar transferases"/>
    <property type="match status" value="1"/>
</dbReference>
<comment type="catalytic activity">
    <reaction evidence="18">
        <text>alpha-D-glucosamine 1-phosphate + acetyl-CoA = N-acetyl-alpha-D-glucosamine 1-phosphate + CoA + H(+)</text>
        <dbReference type="Rhea" id="RHEA:13725"/>
        <dbReference type="ChEBI" id="CHEBI:15378"/>
        <dbReference type="ChEBI" id="CHEBI:57287"/>
        <dbReference type="ChEBI" id="CHEBI:57288"/>
        <dbReference type="ChEBI" id="CHEBI:57776"/>
        <dbReference type="ChEBI" id="CHEBI:58516"/>
        <dbReference type="EC" id="2.3.1.157"/>
    </reaction>
</comment>
<keyword evidence="14" id="KW-0573">Peptidoglycan synthesis</keyword>
<evidence type="ECO:0000256" key="3">
    <source>
        <dbReference type="ARBA" id="ARBA00005166"/>
    </source>
</evidence>
<evidence type="ECO:0000256" key="16">
    <source>
        <dbReference type="ARBA" id="ARBA00023315"/>
    </source>
</evidence>
<evidence type="ECO:0000256" key="13">
    <source>
        <dbReference type="ARBA" id="ARBA00022960"/>
    </source>
</evidence>
<evidence type="ECO:0000256" key="5">
    <source>
        <dbReference type="ARBA" id="ARBA00007707"/>
    </source>
</evidence>
<evidence type="ECO:0000256" key="17">
    <source>
        <dbReference type="ARBA" id="ARBA00023316"/>
    </source>
</evidence>
<evidence type="ECO:0000256" key="12">
    <source>
        <dbReference type="ARBA" id="ARBA00022842"/>
    </source>
</evidence>
<evidence type="ECO:0000256" key="1">
    <source>
        <dbReference type="ARBA" id="ARBA00001946"/>
    </source>
</evidence>
<organism evidence="22 23">
    <name type="scientific">Lebetimonas natsushimae</name>
    <dbReference type="NCBI Taxonomy" id="1936991"/>
    <lineage>
        <taxon>Bacteria</taxon>
        <taxon>Pseudomonadati</taxon>
        <taxon>Campylobacterota</taxon>
        <taxon>Epsilonproteobacteria</taxon>
        <taxon>Nautiliales</taxon>
        <taxon>Nautiliaceae</taxon>
        <taxon>Lebetimonas</taxon>
    </lineage>
</organism>
<evidence type="ECO:0000256" key="14">
    <source>
        <dbReference type="ARBA" id="ARBA00022984"/>
    </source>
</evidence>
<comment type="pathway">
    <text evidence="4">Nucleotide-sugar biosynthesis; UDP-N-acetyl-alpha-D-glucosamine biosynthesis; UDP-N-acetyl-alpha-D-glucosamine from N-acetyl-alpha-D-glucosamine 1-phosphate: step 1/1.</text>
</comment>
<evidence type="ECO:0000256" key="18">
    <source>
        <dbReference type="ARBA" id="ARBA00048247"/>
    </source>
</evidence>
<dbReference type="GO" id="GO:0005737">
    <property type="term" value="C:cytoplasm"/>
    <property type="evidence" value="ECO:0007669"/>
    <property type="project" value="UniProtKB-SubCell"/>
</dbReference>
<comment type="catalytic activity">
    <reaction evidence="19">
        <text>N-acetyl-alpha-D-glucosamine 1-phosphate + UTP + H(+) = UDP-N-acetyl-alpha-D-glucosamine + diphosphate</text>
        <dbReference type="Rhea" id="RHEA:13509"/>
        <dbReference type="ChEBI" id="CHEBI:15378"/>
        <dbReference type="ChEBI" id="CHEBI:33019"/>
        <dbReference type="ChEBI" id="CHEBI:46398"/>
        <dbReference type="ChEBI" id="CHEBI:57705"/>
        <dbReference type="ChEBI" id="CHEBI:57776"/>
        <dbReference type="EC" id="2.7.7.23"/>
    </reaction>
</comment>
<reference evidence="22 23" key="1">
    <citation type="journal article" date="2017" name="Syst. Appl. Microbiol.">
        <title>Lebetimonas natsushimae sp. nov., a novel strictly anaerobic, moderately thermophilic chemoautotroph isolated from a deep-sea hydrothermal vent polychaete nest in the Mid-Okinawa Trough.</title>
        <authorList>
            <person name="Nagata R."/>
            <person name="Takaki Y."/>
            <person name="Tame A."/>
            <person name="Nunoura T."/>
            <person name="Muto H."/>
            <person name="Mino S."/>
            <person name="Sawayama S."/>
            <person name="Takai K."/>
            <person name="Nakagawa S."/>
        </authorList>
    </citation>
    <scope>NUCLEOTIDE SEQUENCE [LARGE SCALE GENOMIC DNA]</scope>
    <source>
        <strain evidence="22 23">HS1857</strain>
    </source>
</reference>
<dbReference type="CDD" id="cd03353">
    <property type="entry name" value="LbH_GlmU_C"/>
    <property type="match status" value="1"/>
</dbReference>
<evidence type="ECO:0000256" key="10">
    <source>
        <dbReference type="ARBA" id="ARBA00022723"/>
    </source>
</evidence>
<dbReference type="GO" id="GO:0019134">
    <property type="term" value="F:glucosamine-1-phosphate N-acetyltransferase activity"/>
    <property type="evidence" value="ECO:0007669"/>
    <property type="project" value="UniProtKB-EC"/>
</dbReference>
<evidence type="ECO:0000256" key="2">
    <source>
        <dbReference type="ARBA" id="ARBA00004496"/>
    </source>
</evidence>
<dbReference type="GO" id="GO:0000287">
    <property type="term" value="F:magnesium ion binding"/>
    <property type="evidence" value="ECO:0007669"/>
    <property type="project" value="InterPro"/>
</dbReference>
<dbReference type="PANTHER" id="PTHR43584:SF3">
    <property type="entry name" value="BIFUNCTIONAL PROTEIN GLMU"/>
    <property type="match status" value="1"/>
</dbReference>
<proteinExistence type="inferred from homology"/>
<evidence type="ECO:0000256" key="20">
    <source>
        <dbReference type="ARBA" id="ARBA00049628"/>
    </source>
</evidence>
<comment type="similarity">
    <text evidence="5">In the C-terminal section; belongs to the transferase hexapeptide repeat family.</text>
</comment>
<dbReference type="InterPro" id="IPR050065">
    <property type="entry name" value="GlmU-like"/>
</dbReference>
<evidence type="ECO:0000256" key="11">
    <source>
        <dbReference type="ARBA" id="ARBA00022737"/>
    </source>
</evidence>
<evidence type="ECO:0000256" key="4">
    <source>
        <dbReference type="ARBA" id="ARBA00005208"/>
    </source>
</evidence>
<keyword evidence="12" id="KW-0460">Magnesium</keyword>
<dbReference type="EMBL" id="BDME01000001">
    <property type="protein sequence ID" value="GAX87371.1"/>
    <property type="molecule type" value="Genomic_DNA"/>
</dbReference>
<evidence type="ECO:0000259" key="21">
    <source>
        <dbReference type="Pfam" id="PF00483"/>
    </source>
</evidence>
<evidence type="ECO:0000256" key="6">
    <source>
        <dbReference type="ARBA" id="ARBA00007947"/>
    </source>
</evidence>
<dbReference type="GO" id="GO:0006048">
    <property type="term" value="P:UDP-N-acetylglucosamine biosynthetic process"/>
    <property type="evidence" value="ECO:0007669"/>
    <property type="project" value="InterPro"/>
</dbReference>
<dbReference type="PROSITE" id="PS00101">
    <property type="entry name" value="HEXAPEP_TRANSFERASES"/>
    <property type="match status" value="1"/>
</dbReference>
<keyword evidence="13" id="KW-0133">Cell shape</keyword>
<comment type="similarity">
    <text evidence="6">In the N-terminal section; belongs to the N-acetylglucosamine-1-phosphate uridyltransferase family.</text>
</comment>
<evidence type="ECO:0000313" key="22">
    <source>
        <dbReference type="EMBL" id="GAX87371.1"/>
    </source>
</evidence>
<evidence type="ECO:0000256" key="9">
    <source>
        <dbReference type="ARBA" id="ARBA00022695"/>
    </source>
</evidence>
<gene>
    <name evidence="22" type="ORF">LNAT_P0666</name>
</gene>
<dbReference type="InterPro" id="IPR011004">
    <property type="entry name" value="Trimer_LpxA-like_sf"/>
</dbReference>
<keyword evidence="17" id="KW-0961">Cell wall biogenesis/degradation</keyword>
<dbReference type="NCBIfam" id="TIGR01173">
    <property type="entry name" value="glmU"/>
    <property type="match status" value="1"/>
</dbReference>
<dbReference type="Pfam" id="PF00132">
    <property type="entry name" value="Hexapep"/>
    <property type="match status" value="1"/>
</dbReference>
<comment type="subcellular location">
    <subcellularLocation>
        <location evidence="2">Cytoplasm</location>
    </subcellularLocation>
</comment>
<keyword evidence="11" id="KW-0677">Repeat</keyword>
<dbReference type="SUPFAM" id="SSF51161">
    <property type="entry name" value="Trimeric LpxA-like enzymes"/>
    <property type="match status" value="1"/>
</dbReference>
<dbReference type="InterPro" id="IPR018357">
    <property type="entry name" value="Hexapep_transf_CS"/>
</dbReference>
<comment type="function">
    <text evidence="20">Catalyzes the last two sequential reactions in the de novo biosynthetic pathway for UDP-N-acetylglucosamine (UDP-GlcNAc). The C-terminal domain catalyzes the transfer of acetyl group from acetyl coenzyme A to glucosamine-1-phosphate (GlcN-1-P) to produce N-acetylglucosamine-1-phosphate (GlcNAc-1-P), which is converted into UDP-GlcNAc by the transfer of uridine 5-monophosphate (from uridine 5-triphosphate), a reaction catalyzed by the N-terminal domain.</text>
</comment>
<dbReference type="EC" id="2.7.7.23" evidence="22"/>
<comment type="cofactor">
    <cofactor evidence="1">
        <name>Mg(2+)</name>
        <dbReference type="ChEBI" id="CHEBI:18420"/>
    </cofactor>
</comment>
<comment type="caution">
    <text evidence="22">The sequence shown here is derived from an EMBL/GenBank/DDBJ whole genome shotgun (WGS) entry which is preliminary data.</text>
</comment>
<dbReference type="GO" id="GO:0003977">
    <property type="term" value="F:UDP-N-acetylglucosamine diphosphorylase activity"/>
    <property type="evidence" value="ECO:0007669"/>
    <property type="project" value="UniProtKB-EC"/>
</dbReference>
<evidence type="ECO:0000256" key="7">
    <source>
        <dbReference type="ARBA" id="ARBA00022490"/>
    </source>
</evidence>
<dbReference type="InterPro" id="IPR001451">
    <property type="entry name" value="Hexapep"/>
</dbReference>
<keyword evidence="7" id="KW-0963">Cytoplasm</keyword>
<evidence type="ECO:0000256" key="8">
    <source>
        <dbReference type="ARBA" id="ARBA00022679"/>
    </source>
</evidence>
<dbReference type="InterPro" id="IPR029044">
    <property type="entry name" value="Nucleotide-diphossugar_trans"/>
</dbReference>
<name>A0A292YD91_9BACT</name>
<evidence type="ECO:0000313" key="23">
    <source>
        <dbReference type="Proteomes" id="UP000217944"/>
    </source>
</evidence>
<feature type="domain" description="Nucleotidyl transferase" evidence="21">
    <location>
        <begin position="1"/>
        <end position="188"/>
    </location>
</feature>
<dbReference type="InterPro" id="IPR005835">
    <property type="entry name" value="NTP_transferase_dom"/>
</dbReference>
<keyword evidence="9 22" id="KW-0548">Nucleotidyltransferase</keyword>
<keyword evidence="16 22" id="KW-0012">Acyltransferase</keyword>
<keyword evidence="23" id="KW-1185">Reference proteome</keyword>
<dbReference type="GO" id="GO:0008360">
    <property type="term" value="P:regulation of cell shape"/>
    <property type="evidence" value="ECO:0007669"/>
    <property type="project" value="UniProtKB-KW"/>
</dbReference>
<dbReference type="GO" id="GO:0071555">
    <property type="term" value="P:cell wall organization"/>
    <property type="evidence" value="ECO:0007669"/>
    <property type="project" value="UniProtKB-KW"/>
</dbReference>
<dbReference type="GO" id="GO:0009252">
    <property type="term" value="P:peptidoglycan biosynthetic process"/>
    <property type="evidence" value="ECO:0007669"/>
    <property type="project" value="UniProtKB-KW"/>
</dbReference>
<comment type="pathway">
    <text evidence="3">Nucleotide-sugar biosynthesis; UDP-N-acetyl-alpha-D-glucosamine biosynthesis; N-acetyl-alpha-D-glucosamine 1-phosphate from alpha-D-glucosamine 6-phosphate (route II): step 2/2.</text>
</comment>
<dbReference type="Pfam" id="PF00483">
    <property type="entry name" value="NTP_transferase"/>
    <property type="match status" value="1"/>
</dbReference>
<dbReference type="Gene3D" id="2.160.10.10">
    <property type="entry name" value="Hexapeptide repeat proteins"/>
    <property type="match status" value="1"/>
</dbReference>
<dbReference type="PANTHER" id="PTHR43584">
    <property type="entry name" value="NUCLEOTIDYL TRANSFERASE"/>
    <property type="match status" value="1"/>
</dbReference>
<dbReference type="AlphaFoldDB" id="A0A292YD91"/>
<dbReference type="NCBIfam" id="NF010939">
    <property type="entry name" value="PRK14359.1"/>
    <property type="match status" value="1"/>
</dbReference>
<keyword evidence="8 22" id="KW-0808">Transferase</keyword>
<accession>A0A292YD91</accession>
<dbReference type="Gene3D" id="3.90.550.10">
    <property type="entry name" value="Spore Coat Polysaccharide Biosynthesis Protein SpsA, Chain A"/>
    <property type="match status" value="1"/>
</dbReference>
<sequence length="403" mass="45106">MIEYIIEESLKISNDINVILYHQFENIKKIIKNYPVKIIKQDHLNYPGTGGALLSLIEDGKLKINNDKLLILNGDMPLVQADELKKFTSIDADIVMSVMKLDNPSGYGRVLIENGNVKKIIEEKDASEEELKISYVNAGVYLIKTEVLEKYLPKLNNNNAQKEYYLTDIVEMAVNDKLTVKAVEVNEENFKGINNKKDLAEAERIICNKIKDFWMKEGVVMHLPETIYIDAYTSFEGECEIWPNCVIKESVIIESEIRSGSVIEESIIKNSGIGPMARIRPKSVLTDTHIGNFVEVKASKLNKIKAGHLSYLGDSEIDEGTNVGAGTITCNYDGKNKYKTKIGKNVFIGSDSQLIAPVVIEDDVIIAAGSTVNKNIKKGSLAISRAPLKIVENFYYKFFGKNI</sequence>
<dbReference type="InterPro" id="IPR005882">
    <property type="entry name" value="Bifunctional_GlmU"/>
</dbReference>